<proteinExistence type="predicted"/>
<evidence type="ECO:0000313" key="2">
    <source>
        <dbReference type="EMBL" id="MEQ2259628.1"/>
    </source>
</evidence>
<dbReference type="Proteomes" id="UP001444071">
    <property type="component" value="Unassembled WGS sequence"/>
</dbReference>
<evidence type="ECO:0000259" key="1">
    <source>
        <dbReference type="Pfam" id="PF24764"/>
    </source>
</evidence>
<gene>
    <name evidence="2" type="ORF">XENORESO_015059</name>
</gene>
<feature type="domain" description="Integrase core" evidence="1">
    <location>
        <begin position="9"/>
        <end position="67"/>
    </location>
</feature>
<protein>
    <recommendedName>
        <fullName evidence="1">Integrase core domain-containing protein</fullName>
    </recommendedName>
</protein>
<dbReference type="Pfam" id="PF24764">
    <property type="entry name" value="rva_4"/>
    <property type="match status" value="1"/>
</dbReference>
<keyword evidence="3" id="KW-1185">Reference proteome</keyword>
<dbReference type="EMBL" id="JAHRIM010004815">
    <property type="protein sequence ID" value="MEQ2259628.1"/>
    <property type="molecule type" value="Genomic_DNA"/>
</dbReference>
<sequence>MMYYTAWKKMDFSTSQDSLHLFCAQYTFLPRLKADLAKFSAGWNDHPIRTERSLSPNQLWELGMLQCPIREPDMSEENVAGIQMQELDWESSGPSHHADPGVTVPQMECPLKAEDIESLCAFIQFWKRHLFNHTLTCYAPTSPLPTVIAWLIRW</sequence>
<evidence type="ECO:0000313" key="3">
    <source>
        <dbReference type="Proteomes" id="UP001444071"/>
    </source>
</evidence>
<name>A0ABV0VSG8_9TELE</name>
<comment type="caution">
    <text evidence="2">The sequence shown here is derived from an EMBL/GenBank/DDBJ whole genome shotgun (WGS) entry which is preliminary data.</text>
</comment>
<organism evidence="2 3">
    <name type="scientific">Xenotaenia resolanae</name>
    <dbReference type="NCBI Taxonomy" id="208358"/>
    <lineage>
        <taxon>Eukaryota</taxon>
        <taxon>Metazoa</taxon>
        <taxon>Chordata</taxon>
        <taxon>Craniata</taxon>
        <taxon>Vertebrata</taxon>
        <taxon>Euteleostomi</taxon>
        <taxon>Actinopterygii</taxon>
        <taxon>Neopterygii</taxon>
        <taxon>Teleostei</taxon>
        <taxon>Neoteleostei</taxon>
        <taxon>Acanthomorphata</taxon>
        <taxon>Ovalentaria</taxon>
        <taxon>Atherinomorphae</taxon>
        <taxon>Cyprinodontiformes</taxon>
        <taxon>Goodeidae</taxon>
        <taxon>Xenotaenia</taxon>
    </lineage>
</organism>
<reference evidence="2 3" key="1">
    <citation type="submission" date="2021-06" db="EMBL/GenBank/DDBJ databases">
        <authorList>
            <person name="Palmer J.M."/>
        </authorList>
    </citation>
    <scope>NUCLEOTIDE SEQUENCE [LARGE SCALE GENOMIC DNA]</scope>
    <source>
        <strain evidence="2 3">XR_2019</strain>
        <tissue evidence="2">Muscle</tissue>
    </source>
</reference>
<dbReference type="InterPro" id="IPR058913">
    <property type="entry name" value="Integrase_dom_put"/>
</dbReference>
<accession>A0ABV0VSG8</accession>